<reference evidence="2" key="1">
    <citation type="journal article" date="2023" name="Plant J.">
        <title>The genome of the king protea, Protea cynaroides.</title>
        <authorList>
            <person name="Chang J."/>
            <person name="Duong T.A."/>
            <person name="Schoeman C."/>
            <person name="Ma X."/>
            <person name="Roodt D."/>
            <person name="Barker N."/>
            <person name="Li Z."/>
            <person name="Van de Peer Y."/>
            <person name="Mizrachi E."/>
        </authorList>
    </citation>
    <scope>NUCLEOTIDE SEQUENCE</scope>
    <source>
        <tissue evidence="2">Young leaves</tissue>
    </source>
</reference>
<evidence type="ECO:0000313" key="2">
    <source>
        <dbReference type="EMBL" id="KAJ4961416.1"/>
    </source>
</evidence>
<gene>
    <name evidence="2" type="ORF">NE237_021326</name>
</gene>
<dbReference type="EMBL" id="JAMYWD010000009">
    <property type="protein sequence ID" value="KAJ4961416.1"/>
    <property type="molecule type" value="Genomic_DNA"/>
</dbReference>
<evidence type="ECO:0000256" key="1">
    <source>
        <dbReference type="SAM" id="MobiDB-lite"/>
    </source>
</evidence>
<protein>
    <submittedName>
        <fullName evidence="2">Uncharacterized protein</fullName>
    </submittedName>
</protein>
<proteinExistence type="predicted"/>
<feature type="compositionally biased region" description="Polar residues" evidence="1">
    <location>
        <begin position="112"/>
        <end position="128"/>
    </location>
</feature>
<dbReference type="AlphaFoldDB" id="A0A9Q0H7N0"/>
<evidence type="ECO:0000313" key="3">
    <source>
        <dbReference type="Proteomes" id="UP001141806"/>
    </source>
</evidence>
<sequence length="161" mass="18496">MRTKSLDGLRIAFHQNYWDNVVEDLFSIKKEFQRDGKMLWVPRPLAWVRPNLLAQDLETNLGLVPPALLGCLFCPRFHIYLANLLSFIAVIVREPDTGRSLPTGSEREWHGQQRSQPMGRTEPASTGSKEVGLPIVPRKFRNLQVQFGGRRASTQQEKWNE</sequence>
<dbReference type="Proteomes" id="UP001141806">
    <property type="component" value="Unassembled WGS sequence"/>
</dbReference>
<accession>A0A9Q0H7N0</accession>
<keyword evidence="3" id="KW-1185">Reference proteome</keyword>
<name>A0A9Q0H7N0_9MAGN</name>
<comment type="caution">
    <text evidence="2">The sequence shown here is derived from an EMBL/GenBank/DDBJ whole genome shotgun (WGS) entry which is preliminary data.</text>
</comment>
<organism evidence="2 3">
    <name type="scientific">Protea cynaroides</name>
    <dbReference type="NCBI Taxonomy" id="273540"/>
    <lineage>
        <taxon>Eukaryota</taxon>
        <taxon>Viridiplantae</taxon>
        <taxon>Streptophyta</taxon>
        <taxon>Embryophyta</taxon>
        <taxon>Tracheophyta</taxon>
        <taxon>Spermatophyta</taxon>
        <taxon>Magnoliopsida</taxon>
        <taxon>Proteales</taxon>
        <taxon>Proteaceae</taxon>
        <taxon>Protea</taxon>
    </lineage>
</organism>
<feature type="region of interest" description="Disordered" evidence="1">
    <location>
        <begin position="98"/>
        <end position="137"/>
    </location>
</feature>